<dbReference type="AlphaFoldDB" id="A0A9D4Z3A7"/>
<sequence>MLFCSGSQLEEEALNVYQAAQFIFRHYQPSLPASPITYSGHTEASGDGLTRVLRVLFITRSPKVAVRQILNMEELLERCQAWKYTDPASSVHFAAECGMWQPGADLPSNIAAFRSADVVIGRHGAAMANAFFMPEGGALIELFSPGWAWPVHRDWLDQDEQSTLQWWCMSVEDPALLSPGQYELEANPLMYRVQPVEKKSRDANMHVPWAGLVHVLEQYAAVQAAGGWPAYHQRRARGETVSYGYSEKGEIRQEASRWNGW</sequence>
<evidence type="ECO:0000259" key="4">
    <source>
        <dbReference type="Pfam" id="PF04577"/>
    </source>
</evidence>
<dbReference type="InterPro" id="IPR049625">
    <property type="entry name" value="Glyco_transf_61_cat"/>
</dbReference>
<name>A0A9D4Z3A7_CHLVU</name>
<dbReference type="Pfam" id="PF04577">
    <property type="entry name" value="Glyco_transf_61"/>
    <property type="match status" value="1"/>
</dbReference>
<accession>A0A9D4Z3A7</accession>
<dbReference type="PANTHER" id="PTHR20961">
    <property type="entry name" value="GLYCOSYLTRANSFERASE"/>
    <property type="match status" value="1"/>
</dbReference>
<dbReference type="OrthoDB" id="529273at2759"/>
<keyword evidence="3" id="KW-0325">Glycoprotein</keyword>
<evidence type="ECO:0000256" key="3">
    <source>
        <dbReference type="ARBA" id="ARBA00023180"/>
    </source>
</evidence>
<reference evidence="5" key="2">
    <citation type="submission" date="2020-11" db="EMBL/GenBank/DDBJ databases">
        <authorList>
            <person name="Cecchin M."/>
            <person name="Marcolungo L."/>
            <person name="Rossato M."/>
            <person name="Girolomoni L."/>
            <person name="Cosentino E."/>
            <person name="Cuine S."/>
            <person name="Li-Beisson Y."/>
            <person name="Delledonne M."/>
            <person name="Ballottari M."/>
        </authorList>
    </citation>
    <scope>NUCLEOTIDE SEQUENCE</scope>
    <source>
        <strain evidence="5">211/11P</strain>
        <tissue evidence="5">Whole cell</tissue>
    </source>
</reference>
<evidence type="ECO:0000256" key="2">
    <source>
        <dbReference type="ARBA" id="ARBA00022679"/>
    </source>
</evidence>
<dbReference type="GO" id="GO:0016763">
    <property type="term" value="F:pentosyltransferase activity"/>
    <property type="evidence" value="ECO:0007669"/>
    <property type="project" value="UniProtKB-ARBA"/>
</dbReference>
<comment type="caution">
    <text evidence="5">The sequence shown here is derived from an EMBL/GenBank/DDBJ whole genome shotgun (WGS) entry which is preliminary data.</text>
</comment>
<evidence type="ECO:0000313" key="6">
    <source>
        <dbReference type="Proteomes" id="UP001055712"/>
    </source>
</evidence>
<reference evidence="5" key="1">
    <citation type="journal article" date="2019" name="Plant J.">
        <title>Chlorella vulgaris genome assembly and annotation reveals the molecular basis for metabolic acclimation to high light conditions.</title>
        <authorList>
            <person name="Cecchin M."/>
            <person name="Marcolungo L."/>
            <person name="Rossato M."/>
            <person name="Girolomoni L."/>
            <person name="Cosentino E."/>
            <person name="Cuine S."/>
            <person name="Li-Beisson Y."/>
            <person name="Delledonne M."/>
            <person name="Ballottari M."/>
        </authorList>
    </citation>
    <scope>NUCLEOTIDE SEQUENCE</scope>
    <source>
        <strain evidence="5">211/11P</strain>
    </source>
</reference>
<organism evidence="5 6">
    <name type="scientific">Chlorella vulgaris</name>
    <name type="common">Green alga</name>
    <dbReference type="NCBI Taxonomy" id="3077"/>
    <lineage>
        <taxon>Eukaryota</taxon>
        <taxon>Viridiplantae</taxon>
        <taxon>Chlorophyta</taxon>
        <taxon>core chlorophytes</taxon>
        <taxon>Trebouxiophyceae</taxon>
        <taxon>Chlorellales</taxon>
        <taxon>Chlorellaceae</taxon>
        <taxon>Chlorella clade</taxon>
        <taxon>Chlorella</taxon>
    </lineage>
</organism>
<evidence type="ECO:0000256" key="1">
    <source>
        <dbReference type="ARBA" id="ARBA00022676"/>
    </source>
</evidence>
<dbReference type="Proteomes" id="UP001055712">
    <property type="component" value="Unassembled WGS sequence"/>
</dbReference>
<dbReference type="GO" id="GO:0005794">
    <property type="term" value="C:Golgi apparatus"/>
    <property type="evidence" value="ECO:0007669"/>
    <property type="project" value="UniProtKB-ARBA"/>
</dbReference>
<protein>
    <recommendedName>
        <fullName evidence="4">Glycosyltransferase 61 catalytic domain-containing protein</fullName>
    </recommendedName>
</protein>
<keyword evidence="6" id="KW-1185">Reference proteome</keyword>
<dbReference type="EMBL" id="SIDB01000001">
    <property type="protein sequence ID" value="KAI3439057.1"/>
    <property type="molecule type" value="Genomic_DNA"/>
</dbReference>
<keyword evidence="1" id="KW-0328">Glycosyltransferase</keyword>
<evidence type="ECO:0000313" key="5">
    <source>
        <dbReference type="EMBL" id="KAI3439057.1"/>
    </source>
</evidence>
<feature type="domain" description="Glycosyltransferase 61 catalytic" evidence="4">
    <location>
        <begin position="34"/>
        <end position="138"/>
    </location>
</feature>
<gene>
    <name evidence="5" type="ORF">D9Q98_001467</name>
</gene>
<keyword evidence="2" id="KW-0808">Transferase</keyword>
<dbReference type="InterPro" id="IPR007657">
    <property type="entry name" value="Glycosyltransferase_61"/>
</dbReference>
<proteinExistence type="predicted"/>